<dbReference type="InterPro" id="IPR003141">
    <property type="entry name" value="Pol/His_phosphatase_N"/>
</dbReference>
<dbReference type="HOGENOM" id="CLU_001600_0_0_7"/>
<dbReference type="Gene3D" id="1.10.10.1600">
    <property type="entry name" value="Bacterial DNA polymerase III alpha subunit, thumb domain"/>
    <property type="match status" value="1"/>
</dbReference>
<keyword evidence="4 9" id="KW-0548">Nucleotidyltransferase</keyword>
<dbReference type="RefSeq" id="WP_012173690.1">
    <property type="nucleotide sequence ID" value="NC_009943.1"/>
</dbReference>
<dbReference type="AlphaFoldDB" id="A8ZS53"/>
<dbReference type="Gene3D" id="1.10.150.870">
    <property type="match status" value="1"/>
</dbReference>
<keyword evidence="5" id="KW-0235">DNA replication</keyword>
<dbReference type="GO" id="GO:0008408">
    <property type="term" value="F:3'-5' exonuclease activity"/>
    <property type="evidence" value="ECO:0007669"/>
    <property type="project" value="InterPro"/>
</dbReference>
<proteinExistence type="predicted"/>
<dbReference type="EC" id="2.7.7.7" evidence="1"/>
<dbReference type="Pfam" id="PF02811">
    <property type="entry name" value="PHP"/>
    <property type="match status" value="1"/>
</dbReference>
<sequence length="1217" mass="134362">MTTVPDQFVHLHVHTCYSLLDGIIRPDDLVARAVEYKMPAVAITDHGTMFGVIQFYMEAVRAGIKPIIGCECYVAPRTIADKTPADHAGLSHLVLLAETMEGYRNLCRLATIAQQDGFFHKPRIDKALLQKHAKGLIGLSACLKGEIPHLICRGRQDEADAAARQYCDMLGDRNFFLEVQNNGLPEQETVNNALLDMSRRLSIPLVGTNDCHYLDPEDSRAHEIALCLQTGQTIHDTDRLKFDTNQLNFKSTGEMCVFLEPFPRAAANTVAIAERCQVAFDFSARHFPVLETPPGKTMADMLEDSAMAGLKKRWQHICKQSSHADKSVYQQRLAYELAVINEMGAPGYFLIIADFIAYAKNNGILTGPGRGSAPGSLVCYCLGITGVDPIEHGLLFERFLNPERNVMPDIDVDICINGREKIHQYLMDKYNRDDGEDYAACIATLGTMRSRAALREVGRALIMPLDDVNKVAKLIPPGARSLDDALKKEPALRALIDSKPEFGELMDVIRKLEGLPFHILMNAAGIVLSDKPLTCYTPLYRFKGEMITQLDARSLETMGLARLDLLGMRDLTVISDTLQLIKNQGRQTPDLSRIDTTDAATCQLLSKGDTFGVFQLASTGMKELLVKARPRSLSEVAVLIALYRPGLLENGMVADYLGRKQGLKDTTYPTAKLEPILKETCGLPVYQEQIMQAVQVLAGYTPGQSDDFRKAMGKRIAEKIADHRQRFINGAAAKGIDKATALQLFEQLEYFGAYGFNKAHSIAYAFIAWQMACLKAHFPAEFMAVWLDISFGCVDRIARLIGECRDSNIPVLPPDVNQSARQFTVVNGQIRCGLACVKKTDKGLIDAIIAERTAAGPFVSLSDFCNRMSAGRPELLQDRKALENLVKAGAFDSTGATRSQMMAVLDEILKPSLDLQQPRKPAVPALPEVGEWSPHLRRALEKRAMGICLTPAPPAYCHAKLKRPTTTPLCSIYENPQGGRVAVDGIWKAVEYKQGKDGCPMALAELEDNNAAIEVVIPAEIYESARHALLPGRPVIVEGRYECDEVRISPLQAERIIPLTDITFPGLPQGKKEDLPRSLACPFCGHAQTWLRMEYAPPEDLKTSTDMEIACQLRCGYCRAVGPVTTVGITADRVQVEIAAIGQWNQRAGHGTDDTRKLKPCAFCGHHPPDIEYVIDPDPLEEIETGVINQITCPQCGAAVHSMCFCDPCLTKWNLRQ</sequence>
<dbReference type="InterPro" id="IPR029460">
    <property type="entry name" value="DNAPol_HHH"/>
</dbReference>
<evidence type="ECO:0000259" key="8">
    <source>
        <dbReference type="SMART" id="SM00481"/>
    </source>
</evidence>
<dbReference type="Gene3D" id="3.20.20.140">
    <property type="entry name" value="Metal-dependent hydrolases"/>
    <property type="match status" value="1"/>
</dbReference>
<accession>A8ZS53</accession>
<feature type="domain" description="Polymerase/histidinol phosphatase N-terminal" evidence="8">
    <location>
        <begin position="9"/>
        <end position="76"/>
    </location>
</feature>
<dbReference type="InterPro" id="IPR011708">
    <property type="entry name" value="DNA_pol3_alpha_NTPase_dom"/>
</dbReference>
<keyword evidence="3 9" id="KW-0808">Transferase</keyword>
<dbReference type="Pfam" id="PF07733">
    <property type="entry name" value="DNA_pol3_alpha"/>
    <property type="match status" value="1"/>
</dbReference>
<dbReference type="InterPro" id="IPR004805">
    <property type="entry name" value="DnaE2/DnaE/PolC"/>
</dbReference>
<dbReference type="NCBIfam" id="TIGR00594">
    <property type="entry name" value="polc"/>
    <property type="match status" value="1"/>
</dbReference>
<organism evidence="9 10">
    <name type="scientific">Desulfosudis oleivorans (strain DSM 6200 / JCM 39069 / Hxd3)</name>
    <name type="common">Desulfococcus oleovorans</name>
    <dbReference type="NCBI Taxonomy" id="96561"/>
    <lineage>
        <taxon>Bacteria</taxon>
        <taxon>Pseudomonadati</taxon>
        <taxon>Thermodesulfobacteriota</taxon>
        <taxon>Desulfobacteria</taxon>
        <taxon>Desulfobacterales</taxon>
        <taxon>Desulfosudaceae</taxon>
        <taxon>Desulfosudis</taxon>
    </lineage>
</organism>
<name>A8ZS53_DESOH</name>
<dbReference type="GO" id="GO:0006260">
    <property type="term" value="P:DNA replication"/>
    <property type="evidence" value="ECO:0007669"/>
    <property type="project" value="UniProtKB-KW"/>
</dbReference>
<dbReference type="SUPFAM" id="SSF89550">
    <property type="entry name" value="PHP domain-like"/>
    <property type="match status" value="1"/>
</dbReference>
<dbReference type="PANTHER" id="PTHR32294:SF0">
    <property type="entry name" value="DNA POLYMERASE III SUBUNIT ALPHA"/>
    <property type="match status" value="1"/>
</dbReference>
<gene>
    <name evidence="9" type="ordered locus">Dole_0261</name>
</gene>
<evidence type="ECO:0000256" key="7">
    <source>
        <dbReference type="ARBA" id="ARBA00049244"/>
    </source>
</evidence>
<comment type="catalytic activity">
    <reaction evidence="7">
        <text>DNA(n) + a 2'-deoxyribonucleoside 5'-triphosphate = DNA(n+1) + diphosphate</text>
        <dbReference type="Rhea" id="RHEA:22508"/>
        <dbReference type="Rhea" id="RHEA-COMP:17339"/>
        <dbReference type="Rhea" id="RHEA-COMP:17340"/>
        <dbReference type="ChEBI" id="CHEBI:33019"/>
        <dbReference type="ChEBI" id="CHEBI:61560"/>
        <dbReference type="ChEBI" id="CHEBI:173112"/>
        <dbReference type="EC" id="2.7.7.7"/>
    </reaction>
</comment>
<dbReference type="InterPro" id="IPR040982">
    <property type="entry name" value="DNA_pol3_finger"/>
</dbReference>
<reference evidence="9 10" key="1">
    <citation type="submission" date="2007-10" db="EMBL/GenBank/DDBJ databases">
        <title>Complete sequence of Desulfococcus oleovorans Hxd3.</title>
        <authorList>
            <consortium name="US DOE Joint Genome Institute"/>
            <person name="Copeland A."/>
            <person name="Lucas S."/>
            <person name="Lapidus A."/>
            <person name="Barry K."/>
            <person name="Glavina del Rio T."/>
            <person name="Dalin E."/>
            <person name="Tice H."/>
            <person name="Pitluck S."/>
            <person name="Kiss H."/>
            <person name="Brettin T."/>
            <person name="Bruce D."/>
            <person name="Detter J.C."/>
            <person name="Han C."/>
            <person name="Schmutz J."/>
            <person name="Larimer F."/>
            <person name="Land M."/>
            <person name="Hauser L."/>
            <person name="Kyrpides N."/>
            <person name="Kim E."/>
            <person name="Wawrik B."/>
            <person name="Richardson P."/>
        </authorList>
    </citation>
    <scope>NUCLEOTIDE SEQUENCE [LARGE SCALE GENOMIC DNA]</scope>
    <source>
        <strain evidence="10">DSM 6200 / JCM 39069 / Hxd3</strain>
    </source>
</reference>
<dbReference type="EMBL" id="CP000859">
    <property type="protein sequence ID" value="ABW66071.1"/>
    <property type="molecule type" value="Genomic_DNA"/>
</dbReference>
<evidence type="ECO:0000256" key="3">
    <source>
        <dbReference type="ARBA" id="ARBA00022679"/>
    </source>
</evidence>
<evidence type="ECO:0000256" key="1">
    <source>
        <dbReference type="ARBA" id="ARBA00012417"/>
    </source>
</evidence>
<dbReference type="Proteomes" id="UP000008561">
    <property type="component" value="Chromosome"/>
</dbReference>
<dbReference type="InterPro" id="IPR004013">
    <property type="entry name" value="PHP_dom"/>
</dbReference>
<dbReference type="InterPro" id="IPR041931">
    <property type="entry name" value="DNA_pol3_alpha_thumb_dom"/>
</dbReference>
<dbReference type="Pfam" id="PF17657">
    <property type="entry name" value="DNA_pol3_finger"/>
    <property type="match status" value="1"/>
</dbReference>
<dbReference type="OrthoDB" id="9803237at2"/>
<dbReference type="eggNOG" id="COG0587">
    <property type="taxonomic scope" value="Bacteria"/>
</dbReference>
<evidence type="ECO:0000256" key="6">
    <source>
        <dbReference type="ARBA" id="ARBA00022932"/>
    </source>
</evidence>
<dbReference type="KEGG" id="dol:Dole_0261"/>
<dbReference type="CDD" id="cd04485">
    <property type="entry name" value="DnaE_OBF"/>
    <property type="match status" value="1"/>
</dbReference>
<dbReference type="SMART" id="SM00481">
    <property type="entry name" value="POLIIIAc"/>
    <property type="match status" value="1"/>
</dbReference>
<dbReference type="GO" id="GO:0003887">
    <property type="term" value="F:DNA-directed DNA polymerase activity"/>
    <property type="evidence" value="ECO:0007669"/>
    <property type="project" value="UniProtKB-KW"/>
</dbReference>
<evidence type="ECO:0000313" key="10">
    <source>
        <dbReference type="Proteomes" id="UP000008561"/>
    </source>
</evidence>
<evidence type="ECO:0000256" key="4">
    <source>
        <dbReference type="ARBA" id="ARBA00022695"/>
    </source>
</evidence>
<keyword evidence="10" id="KW-1185">Reference proteome</keyword>
<keyword evidence="6" id="KW-0239">DNA-directed DNA polymerase</keyword>
<dbReference type="Pfam" id="PF14579">
    <property type="entry name" value="HHH_6"/>
    <property type="match status" value="1"/>
</dbReference>
<dbReference type="NCBIfam" id="NF004226">
    <property type="entry name" value="PRK05673.1"/>
    <property type="match status" value="1"/>
</dbReference>
<evidence type="ECO:0000313" key="9">
    <source>
        <dbReference type="EMBL" id="ABW66071.1"/>
    </source>
</evidence>
<evidence type="ECO:0000256" key="5">
    <source>
        <dbReference type="ARBA" id="ARBA00022705"/>
    </source>
</evidence>
<dbReference type="InterPro" id="IPR016195">
    <property type="entry name" value="Pol/histidinol_Pase-like"/>
</dbReference>
<dbReference type="CDD" id="cd12113">
    <property type="entry name" value="PHP_PolIIIA_DnaE3"/>
    <property type="match status" value="1"/>
</dbReference>
<dbReference type="Pfam" id="PF14354">
    <property type="entry name" value="Lar_restr_allev"/>
    <property type="match status" value="1"/>
</dbReference>
<protein>
    <recommendedName>
        <fullName evidence="2">DNA polymerase III subunit alpha</fullName>
        <ecNumber evidence="1">2.7.7.7</ecNumber>
    </recommendedName>
</protein>
<dbReference type="STRING" id="96561.Dole_0261"/>
<dbReference type="PANTHER" id="PTHR32294">
    <property type="entry name" value="DNA POLYMERASE III SUBUNIT ALPHA"/>
    <property type="match status" value="1"/>
</dbReference>
<evidence type="ECO:0000256" key="2">
    <source>
        <dbReference type="ARBA" id="ARBA00019114"/>
    </source>
</evidence>